<feature type="domain" description="Methyltransferase" evidence="1">
    <location>
        <begin position="38"/>
        <end position="125"/>
    </location>
</feature>
<accession>A0A1X0XXM8</accession>
<dbReference type="Proteomes" id="UP000193136">
    <property type="component" value="Unassembled WGS sequence"/>
</dbReference>
<dbReference type="Gene3D" id="3.40.50.150">
    <property type="entry name" value="Vaccinia Virus protein VP39"/>
    <property type="match status" value="1"/>
</dbReference>
<evidence type="ECO:0000313" key="2">
    <source>
        <dbReference type="EMBL" id="ORJ57599.1"/>
    </source>
</evidence>
<dbReference type="AlphaFoldDB" id="A0A1X0XXM8"/>
<name>A0A1X0XXM8_9BACT</name>
<evidence type="ECO:0000313" key="3">
    <source>
        <dbReference type="Proteomes" id="UP000193136"/>
    </source>
</evidence>
<evidence type="ECO:0000259" key="1">
    <source>
        <dbReference type="Pfam" id="PF13649"/>
    </source>
</evidence>
<dbReference type="OrthoDB" id="5298787at2"/>
<dbReference type="EMBL" id="NAAD01000018">
    <property type="protein sequence ID" value="ORJ57599.1"/>
    <property type="molecule type" value="Genomic_DNA"/>
</dbReference>
<sequence>MQVVANWDERWRQREGDLEPDPWLVAVAALFPAVGDCLDVACGRGRNALWLAGQGWRVTGIDKSPVGLEIAAREAAQKGLSLTLRQQDLERSPRLPVDCCDLLLQFFYLQRALYPALLAAVRPGGVAVVRTFSLAGPFAAGGLARQFVLNPGELPEVFAGWEILRHEEGLEASRKGGSLAGIVARKPA</sequence>
<proteinExistence type="predicted"/>
<gene>
    <name evidence="2" type="ORF">B5V00_13375</name>
</gene>
<dbReference type="SUPFAM" id="SSF53335">
    <property type="entry name" value="S-adenosyl-L-methionine-dependent methyltransferases"/>
    <property type="match status" value="1"/>
</dbReference>
<keyword evidence="3" id="KW-1185">Reference proteome</keyword>
<dbReference type="Pfam" id="PF13649">
    <property type="entry name" value="Methyltransf_25"/>
    <property type="match status" value="1"/>
</dbReference>
<dbReference type="STRING" id="1969733.B5V00_13375"/>
<reference evidence="2 3" key="1">
    <citation type="submission" date="2017-03" db="EMBL/GenBank/DDBJ databases">
        <title>Genome sequence of Geothermobacter sp. EPR-M, Deep-Sea Iron Reducer.</title>
        <authorList>
            <person name="Tully B."/>
            <person name="Savalia P."/>
            <person name="Abuyen K."/>
            <person name="Baughan C."/>
            <person name="Romero E."/>
            <person name="Ronkowski C."/>
            <person name="Torres B."/>
            <person name="Tremblay J."/>
            <person name="Trujillo A."/>
            <person name="Tyler M."/>
            <person name="Perez-Rodriguez I."/>
            <person name="Amend J."/>
        </authorList>
    </citation>
    <scope>NUCLEOTIDE SEQUENCE [LARGE SCALE GENOMIC DNA]</scope>
    <source>
        <strain evidence="2 3">EPR-M</strain>
    </source>
</reference>
<dbReference type="InterPro" id="IPR029063">
    <property type="entry name" value="SAM-dependent_MTases_sf"/>
</dbReference>
<dbReference type="CDD" id="cd02440">
    <property type="entry name" value="AdoMet_MTases"/>
    <property type="match status" value="1"/>
</dbReference>
<comment type="caution">
    <text evidence="2">The sequence shown here is derived from an EMBL/GenBank/DDBJ whole genome shotgun (WGS) entry which is preliminary data.</text>
</comment>
<protein>
    <recommendedName>
        <fullName evidence="1">Methyltransferase domain-containing protein</fullName>
    </recommendedName>
</protein>
<organism evidence="2 3">
    <name type="scientific">Geothermobacter hydrogeniphilus</name>
    <dbReference type="NCBI Taxonomy" id="1969733"/>
    <lineage>
        <taxon>Bacteria</taxon>
        <taxon>Pseudomonadati</taxon>
        <taxon>Thermodesulfobacteriota</taxon>
        <taxon>Desulfuromonadia</taxon>
        <taxon>Desulfuromonadales</taxon>
        <taxon>Geothermobacteraceae</taxon>
        <taxon>Geothermobacter</taxon>
    </lineage>
</organism>
<dbReference type="InterPro" id="IPR041698">
    <property type="entry name" value="Methyltransf_25"/>
</dbReference>